<feature type="compositionally biased region" description="Polar residues" evidence="2">
    <location>
        <begin position="167"/>
        <end position="187"/>
    </location>
</feature>
<protein>
    <submittedName>
        <fullName evidence="4">Uncharacterized protein</fullName>
    </submittedName>
</protein>
<feature type="signal peptide" evidence="3">
    <location>
        <begin position="1"/>
        <end position="20"/>
    </location>
</feature>
<dbReference type="CDD" id="cd22191">
    <property type="entry name" value="DPBB_RlpA_EXP_N-like"/>
    <property type="match status" value="1"/>
</dbReference>
<dbReference type="Gene3D" id="2.40.40.10">
    <property type="entry name" value="RlpA-like domain"/>
    <property type="match status" value="1"/>
</dbReference>
<dbReference type="SUPFAM" id="SSF50685">
    <property type="entry name" value="Barwin-like endoglucanases"/>
    <property type="match status" value="1"/>
</dbReference>
<accession>A0A9W8I9V3</accession>
<reference evidence="4" key="1">
    <citation type="submission" date="2022-07" db="EMBL/GenBank/DDBJ databases">
        <title>Phylogenomic reconstructions and comparative analyses of Kickxellomycotina fungi.</title>
        <authorList>
            <person name="Reynolds N.K."/>
            <person name="Stajich J.E."/>
            <person name="Barry K."/>
            <person name="Grigoriev I.V."/>
            <person name="Crous P."/>
            <person name="Smith M.E."/>
        </authorList>
    </citation>
    <scope>NUCLEOTIDE SEQUENCE</scope>
    <source>
        <strain evidence="4">NRRL 1566</strain>
    </source>
</reference>
<dbReference type="AlphaFoldDB" id="A0A9W8I9V3"/>
<gene>
    <name evidence="4" type="ORF">IWW36_000943</name>
</gene>
<dbReference type="OrthoDB" id="406505at2759"/>
<keyword evidence="1 3" id="KW-0732">Signal</keyword>
<evidence type="ECO:0000256" key="3">
    <source>
        <dbReference type="SAM" id="SignalP"/>
    </source>
</evidence>
<feature type="chain" id="PRO_5040935090" evidence="3">
    <location>
        <begin position="21"/>
        <end position="332"/>
    </location>
</feature>
<feature type="region of interest" description="Disordered" evidence="2">
    <location>
        <begin position="167"/>
        <end position="196"/>
    </location>
</feature>
<sequence length="332" mass="35224">MKLSLFTAAIASAFMFGANASPQVQAPVKSVAPTATSTPNFFTGDVDIDQFNGNTCEIPIPIAGDTVKWYATIPEDILTANGGNSAVCGKMCVTIEGSPQFRAKVVGACEGCEANSIFVQQGAIQDIDPTITSNFIANAKWALQLAILNLQWSDAGNGINGNEVQINSPTEDATSETSSEVDSNSIITPEDMGFTNNTDAQTYTRDPKKADPKDAGVTFNGSIGGYNVANDACLSKSTDNDLVAALNKDQYEELKDKNGNPIRCYECIMIHGDKGDVEVTIVDECPQCQTGMVNLSPAAFTMATSQTESATVTWEFVVCSANSFSKTRPDKA</sequence>
<name>A0A9W8I9V3_9FUNG</name>
<evidence type="ECO:0000256" key="1">
    <source>
        <dbReference type="ARBA" id="ARBA00022729"/>
    </source>
</evidence>
<dbReference type="Proteomes" id="UP001139887">
    <property type="component" value="Unassembled WGS sequence"/>
</dbReference>
<evidence type="ECO:0000313" key="5">
    <source>
        <dbReference type="Proteomes" id="UP001139887"/>
    </source>
</evidence>
<evidence type="ECO:0000256" key="2">
    <source>
        <dbReference type="SAM" id="MobiDB-lite"/>
    </source>
</evidence>
<organism evidence="4 5">
    <name type="scientific">Coemansia brasiliensis</name>
    <dbReference type="NCBI Taxonomy" id="2650707"/>
    <lineage>
        <taxon>Eukaryota</taxon>
        <taxon>Fungi</taxon>
        <taxon>Fungi incertae sedis</taxon>
        <taxon>Zoopagomycota</taxon>
        <taxon>Kickxellomycotina</taxon>
        <taxon>Kickxellomycetes</taxon>
        <taxon>Kickxellales</taxon>
        <taxon>Kickxellaceae</taxon>
        <taxon>Coemansia</taxon>
    </lineage>
</organism>
<proteinExistence type="predicted"/>
<dbReference type="PANTHER" id="PTHR31836:SF21">
    <property type="entry name" value="EXPANSIN-LIKE PROTEIN 7"/>
    <property type="match status" value="1"/>
</dbReference>
<dbReference type="EMBL" id="JANBUW010000010">
    <property type="protein sequence ID" value="KAJ2851620.1"/>
    <property type="molecule type" value="Genomic_DNA"/>
</dbReference>
<evidence type="ECO:0000313" key="4">
    <source>
        <dbReference type="EMBL" id="KAJ2851620.1"/>
    </source>
</evidence>
<comment type="caution">
    <text evidence="4">The sequence shown here is derived from an EMBL/GenBank/DDBJ whole genome shotgun (WGS) entry which is preliminary data.</text>
</comment>
<keyword evidence="5" id="KW-1185">Reference proteome</keyword>
<dbReference type="PANTHER" id="PTHR31836">
    <property type="match status" value="1"/>
</dbReference>
<dbReference type="InterPro" id="IPR051477">
    <property type="entry name" value="Expansin_CellWall"/>
</dbReference>
<dbReference type="InterPro" id="IPR036908">
    <property type="entry name" value="RlpA-like_sf"/>
</dbReference>